<dbReference type="EMBL" id="CM043018">
    <property type="protein sequence ID" value="KAI4462608.1"/>
    <property type="molecule type" value="Genomic_DNA"/>
</dbReference>
<dbReference type="Proteomes" id="UP001056778">
    <property type="component" value="Chromosome 4"/>
</dbReference>
<accession>A0ACB9T708</accession>
<reference evidence="1" key="1">
    <citation type="submission" date="2022-04" db="EMBL/GenBank/DDBJ databases">
        <title>Chromosome-scale genome assembly of Holotrichia oblita Faldermann.</title>
        <authorList>
            <person name="Rongchong L."/>
        </authorList>
    </citation>
    <scope>NUCLEOTIDE SEQUENCE</scope>
    <source>
        <strain evidence="1">81SQS9</strain>
    </source>
</reference>
<organism evidence="1 2">
    <name type="scientific">Holotrichia oblita</name>
    <name type="common">Chafer beetle</name>
    <dbReference type="NCBI Taxonomy" id="644536"/>
    <lineage>
        <taxon>Eukaryota</taxon>
        <taxon>Metazoa</taxon>
        <taxon>Ecdysozoa</taxon>
        <taxon>Arthropoda</taxon>
        <taxon>Hexapoda</taxon>
        <taxon>Insecta</taxon>
        <taxon>Pterygota</taxon>
        <taxon>Neoptera</taxon>
        <taxon>Endopterygota</taxon>
        <taxon>Coleoptera</taxon>
        <taxon>Polyphaga</taxon>
        <taxon>Scarabaeiformia</taxon>
        <taxon>Scarabaeidae</taxon>
        <taxon>Melolonthinae</taxon>
        <taxon>Holotrichia</taxon>
    </lineage>
</organism>
<keyword evidence="2" id="KW-1185">Reference proteome</keyword>
<evidence type="ECO:0000313" key="2">
    <source>
        <dbReference type="Proteomes" id="UP001056778"/>
    </source>
</evidence>
<name>A0ACB9T708_HOLOL</name>
<protein>
    <submittedName>
        <fullName evidence="1">Uncharacterized protein</fullName>
    </submittedName>
</protein>
<gene>
    <name evidence="1" type="ORF">MML48_4g00019633</name>
</gene>
<proteinExistence type="predicted"/>
<sequence>MISIDDLSTQISSAFTEDILYNILKKESGLSNIVIEDIKSSSASKKGDSYLSNSTRLTIEGTGNNGSNVESNFQVHVIVKSFPRSQARVKLFRLMDFFKTEIYFYNKVWPKLYAFQKSKDLSQPYNSVPLCLASYVDGENDFIALEDLSHRGFTGLDRGTGLDLDTTLFILRNFAKFHAISVAYREQYPDEFHKLDEDLSETYFDEKFRKWYRGTMAKFNNVVKDAAKKELPSNYLKKIEEITSEDLFGNICKLLKQRTIFAAVTHGDCWPPNFLLQNDTQELAVIDYQLARVASLTTDILFLLNTCVDSTVLTKHWDLILQDYYQNFIKILEDLGTKLNITFDMFKAEIKMFGLFAFGMCNEALIWCLMDEGDVGDMDALEDETPLHEIWKIEPITDITKRKRLADYLKHLIDHVLT</sequence>
<comment type="caution">
    <text evidence="1">The sequence shown here is derived from an EMBL/GenBank/DDBJ whole genome shotgun (WGS) entry which is preliminary data.</text>
</comment>
<evidence type="ECO:0000313" key="1">
    <source>
        <dbReference type="EMBL" id="KAI4462608.1"/>
    </source>
</evidence>